<organism evidence="1 2">
    <name type="scientific">Trifolium medium</name>
    <dbReference type="NCBI Taxonomy" id="97028"/>
    <lineage>
        <taxon>Eukaryota</taxon>
        <taxon>Viridiplantae</taxon>
        <taxon>Streptophyta</taxon>
        <taxon>Embryophyta</taxon>
        <taxon>Tracheophyta</taxon>
        <taxon>Spermatophyta</taxon>
        <taxon>Magnoliopsida</taxon>
        <taxon>eudicotyledons</taxon>
        <taxon>Gunneridae</taxon>
        <taxon>Pentapetalae</taxon>
        <taxon>rosids</taxon>
        <taxon>fabids</taxon>
        <taxon>Fabales</taxon>
        <taxon>Fabaceae</taxon>
        <taxon>Papilionoideae</taxon>
        <taxon>50 kb inversion clade</taxon>
        <taxon>NPAAA clade</taxon>
        <taxon>Hologalegina</taxon>
        <taxon>IRL clade</taxon>
        <taxon>Trifolieae</taxon>
        <taxon>Trifolium</taxon>
    </lineage>
</organism>
<sequence>MIQLTGATRRPLLRDARMTEAFQFLNTCWRDAPSFLCDAQMTEAFPNLLSIMAQRAT</sequence>
<comment type="caution">
    <text evidence="1">The sequence shown here is derived from an EMBL/GenBank/DDBJ whole genome shotgun (WGS) entry which is preliminary data.</text>
</comment>
<feature type="non-terminal residue" evidence="1">
    <location>
        <position position="57"/>
    </location>
</feature>
<name>A0A392UHA0_9FABA</name>
<dbReference type="AlphaFoldDB" id="A0A392UHA0"/>
<evidence type="ECO:0000313" key="1">
    <source>
        <dbReference type="EMBL" id="MCI72959.1"/>
    </source>
</evidence>
<proteinExistence type="predicted"/>
<keyword evidence="2" id="KW-1185">Reference proteome</keyword>
<reference evidence="1 2" key="1">
    <citation type="journal article" date="2018" name="Front. Plant Sci.">
        <title>Red Clover (Trifolium pratense) and Zigzag Clover (T. medium) - A Picture of Genomic Similarities and Differences.</title>
        <authorList>
            <person name="Dluhosova J."/>
            <person name="Istvanek J."/>
            <person name="Nedelnik J."/>
            <person name="Repkova J."/>
        </authorList>
    </citation>
    <scope>NUCLEOTIDE SEQUENCE [LARGE SCALE GENOMIC DNA]</scope>
    <source>
        <strain evidence="2">cv. 10/8</strain>
        <tissue evidence="1">Leaf</tissue>
    </source>
</reference>
<evidence type="ECO:0000313" key="2">
    <source>
        <dbReference type="Proteomes" id="UP000265520"/>
    </source>
</evidence>
<accession>A0A392UHA0</accession>
<dbReference type="EMBL" id="LXQA010828554">
    <property type="protein sequence ID" value="MCI72959.1"/>
    <property type="molecule type" value="Genomic_DNA"/>
</dbReference>
<protein>
    <submittedName>
        <fullName evidence="1">Uncharacterized protein</fullName>
    </submittedName>
</protein>
<dbReference type="Proteomes" id="UP000265520">
    <property type="component" value="Unassembled WGS sequence"/>
</dbReference>